<feature type="transmembrane region" description="Helical" evidence="7">
    <location>
        <begin position="144"/>
        <end position="166"/>
    </location>
</feature>
<dbReference type="PANTHER" id="PTHR30213:SF0">
    <property type="entry name" value="UPF0761 MEMBRANE PROTEIN YIHY"/>
    <property type="match status" value="1"/>
</dbReference>
<dbReference type="GO" id="GO:0005886">
    <property type="term" value="C:plasma membrane"/>
    <property type="evidence" value="ECO:0007669"/>
    <property type="project" value="UniProtKB-SubCell"/>
</dbReference>
<feature type="transmembrane region" description="Helical" evidence="7">
    <location>
        <begin position="245"/>
        <end position="271"/>
    </location>
</feature>
<dbReference type="InterPro" id="IPR023679">
    <property type="entry name" value="UPF0761_bac"/>
</dbReference>
<evidence type="ECO:0000256" key="3">
    <source>
        <dbReference type="ARBA" id="ARBA00022519"/>
    </source>
</evidence>
<evidence type="ECO:0000256" key="4">
    <source>
        <dbReference type="ARBA" id="ARBA00022692"/>
    </source>
</evidence>
<dbReference type="RefSeq" id="WP_183961423.1">
    <property type="nucleotide sequence ID" value="NZ_JACHHP010000004.1"/>
</dbReference>
<feature type="transmembrane region" description="Helical" evidence="7">
    <location>
        <begin position="186"/>
        <end position="206"/>
    </location>
</feature>
<evidence type="ECO:0000313" key="9">
    <source>
        <dbReference type="Proteomes" id="UP000521199"/>
    </source>
</evidence>
<accession>A0A7W8D8R3</accession>
<proteinExistence type="inferred from homology"/>
<keyword evidence="2 7" id="KW-1003">Cell membrane</keyword>
<keyword evidence="5 7" id="KW-1133">Transmembrane helix</keyword>
<dbReference type="AlphaFoldDB" id="A0A7W8D8R3"/>
<sequence length="423" mass="46403">MSPVPTIKRWIADFDRERARTFGRFLWHRFVEDRCFESAGALAYATLFALVPLAAVVFGVVSMFPLYESLIDQLTGFVFRNFVPSAAETVSDFLRESSANARGLPGLGAITLLVTALLTLASIEDTFNRIWRVAAPRRALSRVLIYWSALTLLPLLAVASLAVSSYVTSVPFLASDSAGSGIGHGLLRGLPLLLELAAFTLAYRLIPNRTVASRHALLAGALATVLFEAAKTGFAIYLARANYQALYGAVAVIPIFLIWIYVSWVVVLLGASFAASLSAFRFQPANLRLPVGFEMFGLLRLLGRFEEAQSTGRSLHTEELRVLEPSLTDDLLMRMLGEMAAIQVLQRTENGGWVLVRDLDHLPLAELYEAANLRVPVAEALLPGRDDDLGKRVLAALNELRLPLRDELRRNVGTILRNDAPPG</sequence>
<keyword evidence="6 7" id="KW-0472">Membrane</keyword>
<keyword evidence="9" id="KW-1185">Reference proteome</keyword>
<evidence type="ECO:0000256" key="7">
    <source>
        <dbReference type="HAMAP-Rule" id="MF_00672"/>
    </source>
</evidence>
<keyword evidence="4 7" id="KW-0812">Transmembrane</keyword>
<dbReference type="Pfam" id="PF03631">
    <property type="entry name" value="Virul_fac_BrkB"/>
    <property type="match status" value="1"/>
</dbReference>
<feature type="transmembrane region" description="Helical" evidence="7">
    <location>
        <begin position="103"/>
        <end position="123"/>
    </location>
</feature>
<organism evidence="8 9">
    <name type="scientific">Chiayiivirga flava</name>
    <dbReference type="NCBI Taxonomy" id="659595"/>
    <lineage>
        <taxon>Bacteria</taxon>
        <taxon>Pseudomonadati</taxon>
        <taxon>Pseudomonadota</taxon>
        <taxon>Gammaproteobacteria</taxon>
        <taxon>Lysobacterales</taxon>
        <taxon>Lysobacteraceae</taxon>
        <taxon>Chiayiivirga</taxon>
    </lineage>
</organism>
<evidence type="ECO:0000256" key="1">
    <source>
        <dbReference type="ARBA" id="ARBA00004651"/>
    </source>
</evidence>
<dbReference type="HAMAP" id="MF_00672">
    <property type="entry name" value="UPF0761"/>
    <property type="match status" value="1"/>
</dbReference>
<protein>
    <recommendedName>
        <fullName evidence="7">UPF0761 membrane protein HNQ52_002425</fullName>
    </recommendedName>
</protein>
<dbReference type="PANTHER" id="PTHR30213">
    <property type="entry name" value="INNER MEMBRANE PROTEIN YHJD"/>
    <property type="match status" value="1"/>
</dbReference>
<gene>
    <name evidence="8" type="ORF">HNQ52_002425</name>
</gene>
<dbReference type="NCBIfam" id="TIGR00765">
    <property type="entry name" value="yihY_not_rbn"/>
    <property type="match status" value="1"/>
</dbReference>
<reference evidence="8 9" key="1">
    <citation type="submission" date="2020-08" db="EMBL/GenBank/DDBJ databases">
        <title>Genomic Encyclopedia of Type Strains, Phase IV (KMG-IV): sequencing the most valuable type-strain genomes for metagenomic binning, comparative biology and taxonomic classification.</title>
        <authorList>
            <person name="Goeker M."/>
        </authorList>
    </citation>
    <scope>NUCLEOTIDE SEQUENCE [LARGE SCALE GENOMIC DNA]</scope>
    <source>
        <strain evidence="8 9">DSM 24163</strain>
    </source>
</reference>
<evidence type="ECO:0000256" key="5">
    <source>
        <dbReference type="ARBA" id="ARBA00022989"/>
    </source>
</evidence>
<feature type="transmembrane region" description="Helical" evidence="7">
    <location>
        <begin position="218"/>
        <end position="239"/>
    </location>
</feature>
<keyword evidence="3" id="KW-0997">Cell inner membrane</keyword>
<dbReference type="Proteomes" id="UP000521199">
    <property type="component" value="Unassembled WGS sequence"/>
</dbReference>
<comment type="caution">
    <text evidence="8">The sequence shown here is derived from an EMBL/GenBank/DDBJ whole genome shotgun (WGS) entry which is preliminary data.</text>
</comment>
<comment type="similarity">
    <text evidence="7">Belongs to the UPF0761 family.</text>
</comment>
<evidence type="ECO:0000256" key="6">
    <source>
        <dbReference type="ARBA" id="ARBA00023136"/>
    </source>
</evidence>
<comment type="subcellular location">
    <subcellularLocation>
        <location evidence="1 7">Cell membrane</location>
        <topology evidence="1 7">Multi-pass membrane protein</topology>
    </subcellularLocation>
</comment>
<feature type="transmembrane region" description="Helical" evidence="7">
    <location>
        <begin position="42"/>
        <end position="67"/>
    </location>
</feature>
<name>A0A7W8D8R3_9GAMM</name>
<dbReference type="InterPro" id="IPR017039">
    <property type="entry name" value="Virul_fac_BrkB"/>
</dbReference>
<evidence type="ECO:0000256" key="2">
    <source>
        <dbReference type="ARBA" id="ARBA00022475"/>
    </source>
</evidence>
<dbReference type="EMBL" id="JACHHP010000004">
    <property type="protein sequence ID" value="MBB5208875.1"/>
    <property type="molecule type" value="Genomic_DNA"/>
</dbReference>
<evidence type="ECO:0000313" key="8">
    <source>
        <dbReference type="EMBL" id="MBB5208875.1"/>
    </source>
</evidence>